<accession>A0A450Y349</accession>
<protein>
    <recommendedName>
        <fullName evidence="3">CopG family transcriptional regulator</fullName>
    </recommendedName>
</protein>
<dbReference type="GO" id="GO:0006355">
    <property type="term" value="P:regulation of DNA-templated transcription"/>
    <property type="evidence" value="ECO:0007669"/>
    <property type="project" value="InterPro"/>
</dbReference>
<dbReference type="InterPro" id="IPR010985">
    <property type="entry name" value="Ribbon_hlx_hlx"/>
</dbReference>
<dbReference type="AlphaFoldDB" id="A0A450Y349"/>
<organism evidence="1">
    <name type="scientific">Candidatus Kentrum sp. MB</name>
    <dbReference type="NCBI Taxonomy" id="2138164"/>
    <lineage>
        <taxon>Bacteria</taxon>
        <taxon>Pseudomonadati</taxon>
        <taxon>Pseudomonadota</taxon>
        <taxon>Gammaproteobacteria</taxon>
        <taxon>Candidatus Kentrum</taxon>
    </lineage>
</organism>
<dbReference type="InterPro" id="IPR013321">
    <property type="entry name" value="Arc_rbn_hlx_hlx"/>
</dbReference>
<dbReference type="EMBL" id="CAADFQ010000171">
    <property type="protein sequence ID" value="VFK35970.1"/>
    <property type="molecule type" value="Genomic_DNA"/>
</dbReference>
<gene>
    <name evidence="2" type="ORF">BECKMB1821H_GA0114242_11722</name>
    <name evidence="1" type="ORF">BECKMB1821I_GA0114274_11712</name>
</gene>
<dbReference type="EMBL" id="CAADGH010000172">
    <property type="protein sequence ID" value="VFK77583.1"/>
    <property type="molecule type" value="Genomic_DNA"/>
</dbReference>
<name>A0A450Y349_9GAMM</name>
<reference evidence="1" key="1">
    <citation type="submission" date="2019-02" db="EMBL/GenBank/DDBJ databases">
        <authorList>
            <person name="Gruber-Vodicka R. H."/>
            <person name="Seah K. B. B."/>
        </authorList>
    </citation>
    <scope>NUCLEOTIDE SEQUENCE</scope>
    <source>
        <strain evidence="2">BECK_BZ198</strain>
        <strain evidence="1">BECK_BZ199</strain>
    </source>
</reference>
<evidence type="ECO:0008006" key="3">
    <source>
        <dbReference type="Google" id="ProtNLM"/>
    </source>
</evidence>
<evidence type="ECO:0000313" key="2">
    <source>
        <dbReference type="EMBL" id="VFK77583.1"/>
    </source>
</evidence>
<dbReference type="Gene3D" id="1.10.1220.10">
    <property type="entry name" value="Met repressor-like"/>
    <property type="match status" value="1"/>
</dbReference>
<dbReference type="SUPFAM" id="SSF47598">
    <property type="entry name" value="Ribbon-helix-helix"/>
    <property type="match status" value="1"/>
</dbReference>
<proteinExistence type="predicted"/>
<evidence type="ECO:0000313" key="1">
    <source>
        <dbReference type="EMBL" id="VFK35970.1"/>
    </source>
</evidence>
<dbReference type="CDD" id="cd22231">
    <property type="entry name" value="RHH_NikR_HicB-like"/>
    <property type="match status" value="1"/>
</dbReference>
<sequence>MGTAKIAIRIEDGLLERVDRLVSSRVYPGRSRAIQDAIADRLQQMDRGGLARECAKLDPVFEQVMADEGIDSQANEWPAY</sequence>